<name>A0AAX1ZYL0_9BACL</name>
<protein>
    <submittedName>
        <fullName evidence="1">Uncharacterized protein</fullName>
    </submittedName>
</protein>
<dbReference type="Proteomes" id="UP000286434">
    <property type="component" value="Unassembled WGS sequence"/>
</dbReference>
<organism evidence="1 2">
    <name type="scientific">Anoxybacillus flavithermus</name>
    <dbReference type="NCBI Taxonomy" id="33934"/>
    <lineage>
        <taxon>Bacteria</taxon>
        <taxon>Bacillati</taxon>
        <taxon>Bacillota</taxon>
        <taxon>Bacilli</taxon>
        <taxon>Bacillales</taxon>
        <taxon>Anoxybacillaceae</taxon>
        <taxon>Anoxybacillus</taxon>
    </lineage>
</organism>
<reference evidence="1 2" key="1">
    <citation type="submission" date="2019-01" db="EMBL/GenBank/DDBJ databases">
        <title>Anoxybacillus flavithermus in powdered infant formula.</title>
        <authorList>
            <person name="Rhee M.S."/>
            <person name="Choi I.-G."/>
            <person name="Cho T.J."/>
            <person name="Park B."/>
        </authorList>
    </citation>
    <scope>NUCLEOTIDE SEQUENCE [LARGE SCALE GENOMIC DNA]</scope>
    <source>
        <strain evidence="1 2">FHS-PPAM212</strain>
    </source>
</reference>
<gene>
    <name evidence="1" type="ORF">EA138_09475</name>
</gene>
<evidence type="ECO:0000313" key="1">
    <source>
        <dbReference type="EMBL" id="RWU12498.1"/>
    </source>
</evidence>
<dbReference type="AlphaFoldDB" id="A0AAX1ZYL0"/>
<proteinExistence type="predicted"/>
<evidence type="ECO:0000313" key="2">
    <source>
        <dbReference type="Proteomes" id="UP000286434"/>
    </source>
</evidence>
<accession>A0AAX1ZYL0</accession>
<comment type="caution">
    <text evidence="1">The sequence shown here is derived from an EMBL/GenBank/DDBJ whole genome shotgun (WGS) entry which is preliminary data.</text>
</comment>
<dbReference type="EMBL" id="SBBW01000036">
    <property type="protein sequence ID" value="RWU12498.1"/>
    <property type="molecule type" value="Genomic_DNA"/>
</dbReference>
<sequence>MRGEKNMATGTEGFAAQVAAQVWGHRFMDGQRGPEYVLEFLNVLVGADYQLNSDKYKREKAEGFRKFIFEGDKEGSKNGIVKLEENKKEKLYEIIGDKDRVAVVREFFRNLEVPLYDGKGNLANRSWYAKSLYPLHESLLFFELRKKGENVSYERNFFARGGELYYLMLSYGTEHARDIRGEIQNRMRELLQKNKPISNIVKKMKEILDGDVETKDSDYGLLKKDPNTKREYPELPVTDHPLFPEFAKEFHQLIHLKLEINEMFHLLVSLVCFQLARYMYDRTKQCIDDRVLMFVDCMDGQVSQILKLSAQSFQQNEIMIQQMFNRMIKEQFIMKIKEIEEQIGGLEQWRQNPKQFFEYVGFGKTKNGKQRIEKLLNMCKSVDDFVDQAADVVQEIVSSQLKKHQLAVVRGVIRDGGMGGFRVGTNYRYFMTDKFVEMLVLTNVEPQCSVEFSEFLSLIYTKYGFVIGEEQAKISGLYEQSRLNISYFQRNENALREKLKKNGLLIEYSDATAMIKNPYQSIKEKVIL</sequence>